<proteinExistence type="inferred from homology"/>
<evidence type="ECO:0000256" key="7">
    <source>
        <dbReference type="ARBA" id="ARBA00023186"/>
    </source>
</evidence>
<evidence type="ECO:0000313" key="13">
    <source>
        <dbReference type="EMBL" id="ODA34440.1"/>
    </source>
</evidence>
<comment type="caution">
    <text evidence="13">The sequence shown here is derived from an EMBL/GenBank/DDBJ whole genome shotgun (WGS) entry which is preliminary data.</text>
</comment>
<comment type="subcellular location">
    <subcellularLocation>
        <location evidence="1">Cell inner membrane</location>
        <topology evidence="1">Single-pass type II membrane protein</topology>
        <orientation evidence="1">Periplasmic side</orientation>
    </subcellularLocation>
</comment>
<keyword evidence="11" id="KW-0413">Isomerase</keyword>
<dbReference type="Proteomes" id="UP000094828">
    <property type="component" value="Unassembled WGS sequence"/>
</dbReference>
<dbReference type="GO" id="GO:0003755">
    <property type="term" value="F:peptidyl-prolyl cis-trans isomerase activity"/>
    <property type="evidence" value="ECO:0007669"/>
    <property type="project" value="UniProtKB-KW"/>
</dbReference>
<keyword evidence="7" id="KW-0143">Chaperone</keyword>
<keyword evidence="11" id="KW-0697">Rotamase</keyword>
<dbReference type="PANTHER" id="PTHR47529">
    <property type="entry name" value="PEPTIDYL-PROLYL CIS-TRANS ISOMERASE D"/>
    <property type="match status" value="1"/>
</dbReference>
<dbReference type="Pfam" id="PF13145">
    <property type="entry name" value="Rotamase_2"/>
    <property type="match status" value="1"/>
</dbReference>
<dbReference type="AlphaFoldDB" id="A0A1C3EMI1"/>
<dbReference type="Gene3D" id="3.10.50.40">
    <property type="match status" value="1"/>
</dbReference>
<comment type="similarity">
    <text evidence="8">Belongs to the PpiD chaperone family.</text>
</comment>
<keyword evidence="3" id="KW-0997">Cell inner membrane</keyword>
<dbReference type="SUPFAM" id="SSF109998">
    <property type="entry name" value="Triger factor/SurA peptide-binding domain-like"/>
    <property type="match status" value="1"/>
</dbReference>
<keyword evidence="6" id="KW-0472">Membrane</keyword>
<evidence type="ECO:0000256" key="2">
    <source>
        <dbReference type="ARBA" id="ARBA00022475"/>
    </source>
</evidence>
<dbReference type="InterPro" id="IPR027304">
    <property type="entry name" value="Trigger_fact/SurA_dom_sf"/>
</dbReference>
<reference evidence="13 14" key="1">
    <citation type="submission" date="2016-05" db="EMBL/GenBank/DDBJ databases">
        <title>Genomic and physiological characterization of Planctopirus sp. isolated from fresh water lake.</title>
        <authorList>
            <person name="Subhash Y."/>
            <person name="Ramana C."/>
        </authorList>
    </citation>
    <scope>NUCLEOTIDE SEQUENCE [LARGE SCALE GENOMIC DNA]</scope>
    <source>
        <strain evidence="13 14">JC280</strain>
    </source>
</reference>
<evidence type="ECO:0000256" key="5">
    <source>
        <dbReference type="ARBA" id="ARBA00022989"/>
    </source>
</evidence>
<dbReference type="Gene3D" id="1.10.4030.10">
    <property type="entry name" value="Porin chaperone SurA, peptide-binding domain"/>
    <property type="match status" value="1"/>
</dbReference>
<keyword evidence="14" id="KW-1185">Reference proteome</keyword>
<dbReference type="SUPFAM" id="SSF54534">
    <property type="entry name" value="FKBP-like"/>
    <property type="match status" value="1"/>
</dbReference>
<evidence type="ECO:0000256" key="3">
    <source>
        <dbReference type="ARBA" id="ARBA00022519"/>
    </source>
</evidence>
<dbReference type="OrthoDB" id="270355at2"/>
<dbReference type="InterPro" id="IPR052029">
    <property type="entry name" value="PpiD_chaperone"/>
</dbReference>
<accession>A0A1C3EMI1</accession>
<gene>
    <name evidence="13" type="ORF">A6X21_17435</name>
</gene>
<evidence type="ECO:0000256" key="10">
    <source>
        <dbReference type="ARBA" id="ARBA00042775"/>
    </source>
</evidence>
<protein>
    <recommendedName>
        <fullName evidence="9">Periplasmic chaperone PpiD</fullName>
    </recommendedName>
    <alternativeName>
        <fullName evidence="10">Periplasmic folding chaperone</fullName>
    </alternativeName>
</protein>
<evidence type="ECO:0000256" key="8">
    <source>
        <dbReference type="ARBA" id="ARBA00038408"/>
    </source>
</evidence>
<evidence type="ECO:0000256" key="1">
    <source>
        <dbReference type="ARBA" id="ARBA00004382"/>
    </source>
</evidence>
<keyword evidence="5" id="KW-1133">Transmembrane helix</keyword>
<dbReference type="STRING" id="1841610.A6X21_17435"/>
<evidence type="ECO:0000259" key="12">
    <source>
        <dbReference type="PROSITE" id="PS50198"/>
    </source>
</evidence>
<feature type="domain" description="PpiC" evidence="12">
    <location>
        <begin position="256"/>
        <end position="354"/>
    </location>
</feature>
<evidence type="ECO:0000256" key="4">
    <source>
        <dbReference type="ARBA" id="ARBA00022692"/>
    </source>
</evidence>
<evidence type="ECO:0000256" key="9">
    <source>
        <dbReference type="ARBA" id="ARBA00040743"/>
    </source>
</evidence>
<organism evidence="13 14">
    <name type="scientific">Planctopirus hydrillae</name>
    <dbReference type="NCBI Taxonomy" id="1841610"/>
    <lineage>
        <taxon>Bacteria</taxon>
        <taxon>Pseudomonadati</taxon>
        <taxon>Planctomycetota</taxon>
        <taxon>Planctomycetia</taxon>
        <taxon>Planctomycetales</taxon>
        <taxon>Planctomycetaceae</taxon>
        <taxon>Planctopirus</taxon>
    </lineage>
</organism>
<keyword evidence="2" id="KW-1003">Cell membrane</keyword>
<dbReference type="EMBL" id="LYDR01000040">
    <property type="protein sequence ID" value="ODA34440.1"/>
    <property type="molecule type" value="Genomic_DNA"/>
</dbReference>
<evidence type="ECO:0000256" key="11">
    <source>
        <dbReference type="PROSITE-ProRule" id="PRU00278"/>
    </source>
</evidence>
<keyword evidence="4" id="KW-0812">Transmembrane</keyword>
<dbReference type="PROSITE" id="PS50198">
    <property type="entry name" value="PPIC_PPIASE_2"/>
    <property type="match status" value="1"/>
</dbReference>
<dbReference type="InterPro" id="IPR046357">
    <property type="entry name" value="PPIase_dom_sf"/>
</dbReference>
<dbReference type="GO" id="GO:0005886">
    <property type="term" value="C:plasma membrane"/>
    <property type="evidence" value="ECO:0007669"/>
    <property type="project" value="UniProtKB-SubCell"/>
</dbReference>
<sequence>MIDRMLPVVLLCTRSVILGTMLCWSVIPCGCNSLKKKVDNPVMVPPPRRVSLNDERANAADKALAEGSLKLKQAAASDIVQTSGEETILAQNDDAVFGAQVVARVNGAPIFASEVLERYGEVLAQAREKLPPDKFNLLRENIIAQNLRAHVERQIIVERMKADMKPDQLKQLDGYLDAAFEKEMVKLKEQLKVQTKPELEYELNKRGTCLEDVRQSFQNNRIAMEYLAVKAGKPEPINRKDLVEYYESHPEEFRLESRVKWKQIQCSFLKSDQEQARVKMKSALEELANGASFEDVARKYSDGVTAKEGGHWDWTQKGSLSDKKLEEILFTANVGELSDVTIIGRAYQVVFVEERESAGMRPFAEVQQEIHKKIEPTRFPNPRKILDAMLASAVIETDYPLGLDTAKAGANNATK</sequence>
<evidence type="ECO:0000313" key="14">
    <source>
        <dbReference type="Proteomes" id="UP000094828"/>
    </source>
</evidence>
<dbReference type="InterPro" id="IPR000297">
    <property type="entry name" value="PPIase_PpiC"/>
</dbReference>
<evidence type="ECO:0000256" key="6">
    <source>
        <dbReference type="ARBA" id="ARBA00023136"/>
    </source>
</evidence>
<dbReference type="PANTHER" id="PTHR47529:SF1">
    <property type="entry name" value="PERIPLASMIC CHAPERONE PPID"/>
    <property type="match status" value="1"/>
</dbReference>
<name>A0A1C3EMI1_9PLAN</name>